<evidence type="ECO:0000256" key="6">
    <source>
        <dbReference type="SAM" id="MobiDB-lite"/>
    </source>
</evidence>
<dbReference type="InterPro" id="IPR013249">
    <property type="entry name" value="RNA_pol_sigma70_r4_t2"/>
</dbReference>
<accession>A0A9D2TMM4</accession>
<dbReference type="Gene3D" id="1.10.1740.10">
    <property type="match status" value="1"/>
</dbReference>
<keyword evidence="3" id="KW-0731">Sigma factor</keyword>
<dbReference type="InterPro" id="IPR013325">
    <property type="entry name" value="RNA_pol_sigma_r2"/>
</dbReference>
<evidence type="ECO:0000256" key="1">
    <source>
        <dbReference type="ARBA" id="ARBA00010641"/>
    </source>
</evidence>
<comment type="similarity">
    <text evidence="1">Belongs to the sigma-70 factor family. ECF subfamily.</text>
</comment>
<keyword evidence="5" id="KW-0804">Transcription</keyword>
<keyword evidence="2" id="KW-0805">Transcription regulation</keyword>
<evidence type="ECO:0000256" key="4">
    <source>
        <dbReference type="ARBA" id="ARBA00023125"/>
    </source>
</evidence>
<dbReference type="InterPro" id="IPR007627">
    <property type="entry name" value="RNA_pol_sigma70_r2"/>
</dbReference>
<dbReference type="SUPFAM" id="SSF88659">
    <property type="entry name" value="Sigma3 and sigma4 domains of RNA polymerase sigma factors"/>
    <property type="match status" value="1"/>
</dbReference>
<feature type="region of interest" description="Disordered" evidence="6">
    <location>
        <begin position="84"/>
        <end position="103"/>
    </location>
</feature>
<dbReference type="GO" id="GO:0006352">
    <property type="term" value="P:DNA-templated transcription initiation"/>
    <property type="evidence" value="ECO:0007669"/>
    <property type="project" value="InterPro"/>
</dbReference>
<evidence type="ECO:0000259" key="7">
    <source>
        <dbReference type="Pfam" id="PF04542"/>
    </source>
</evidence>
<dbReference type="PANTHER" id="PTHR43133">
    <property type="entry name" value="RNA POLYMERASE ECF-TYPE SIGMA FACTO"/>
    <property type="match status" value="1"/>
</dbReference>
<evidence type="ECO:0000256" key="5">
    <source>
        <dbReference type="ARBA" id="ARBA00023163"/>
    </source>
</evidence>
<dbReference type="Pfam" id="PF04542">
    <property type="entry name" value="Sigma70_r2"/>
    <property type="match status" value="1"/>
</dbReference>
<dbReference type="PANTHER" id="PTHR43133:SF52">
    <property type="entry name" value="ECF RNA POLYMERASE SIGMA FACTOR SIGL"/>
    <property type="match status" value="1"/>
</dbReference>
<keyword evidence="4" id="KW-0238">DNA-binding</keyword>
<dbReference type="InterPro" id="IPR039425">
    <property type="entry name" value="RNA_pol_sigma-70-like"/>
</dbReference>
<dbReference type="GO" id="GO:0003677">
    <property type="term" value="F:DNA binding"/>
    <property type="evidence" value="ECO:0007669"/>
    <property type="project" value="UniProtKB-KW"/>
</dbReference>
<evidence type="ECO:0000313" key="9">
    <source>
        <dbReference type="EMBL" id="HJC74052.1"/>
    </source>
</evidence>
<dbReference type="InterPro" id="IPR036388">
    <property type="entry name" value="WH-like_DNA-bd_sf"/>
</dbReference>
<dbReference type="Proteomes" id="UP000823902">
    <property type="component" value="Unassembled WGS sequence"/>
</dbReference>
<name>A0A9D2TMM4_9FIRM</name>
<dbReference type="EMBL" id="DWVY01000015">
    <property type="protein sequence ID" value="HJC74052.1"/>
    <property type="molecule type" value="Genomic_DNA"/>
</dbReference>
<dbReference type="AlphaFoldDB" id="A0A9D2TMM4"/>
<proteinExistence type="inferred from homology"/>
<evidence type="ECO:0000256" key="3">
    <source>
        <dbReference type="ARBA" id="ARBA00023082"/>
    </source>
</evidence>
<comment type="caution">
    <text evidence="9">The sequence shown here is derived from an EMBL/GenBank/DDBJ whole genome shotgun (WGS) entry which is preliminary data.</text>
</comment>
<dbReference type="Pfam" id="PF08281">
    <property type="entry name" value="Sigma70_r4_2"/>
    <property type="match status" value="1"/>
</dbReference>
<evidence type="ECO:0000313" key="10">
    <source>
        <dbReference type="Proteomes" id="UP000823902"/>
    </source>
</evidence>
<dbReference type="Gene3D" id="1.10.10.10">
    <property type="entry name" value="Winged helix-like DNA-binding domain superfamily/Winged helix DNA-binding domain"/>
    <property type="match status" value="1"/>
</dbReference>
<organism evidence="9 10">
    <name type="scientific">Candidatus Mediterraneibacter faecavium</name>
    <dbReference type="NCBI Taxonomy" id="2838668"/>
    <lineage>
        <taxon>Bacteria</taxon>
        <taxon>Bacillati</taxon>
        <taxon>Bacillota</taxon>
        <taxon>Clostridia</taxon>
        <taxon>Lachnospirales</taxon>
        <taxon>Lachnospiraceae</taxon>
        <taxon>Mediterraneibacter</taxon>
    </lineage>
</organism>
<dbReference type="InterPro" id="IPR013324">
    <property type="entry name" value="RNA_pol_sigma_r3/r4-like"/>
</dbReference>
<dbReference type="InterPro" id="IPR014284">
    <property type="entry name" value="RNA_pol_sigma-70_dom"/>
</dbReference>
<evidence type="ECO:0000259" key="8">
    <source>
        <dbReference type="Pfam" id="PF08281"/>
    </source>
</evidence>
<dbReference type="GO" id="GO:0016987">
    <property type="term" value="F:sigma factor activity"/>
    <property type="evidence" value="ECO:0007669"/>
    <property type="project" value="UniProtKB-KW"/>
</dbReference>
<dbReference type="NCBIfam" id="TIGR02937">
    <property type="entry name" value="sigma70-ECF"/>
    <property type="match status" value="1"/>
</dbReference>
<sequence length="313" mass="36355">MEKELLEELYRRYGQEIYRYLYAICRDRFLAEDILQDAFCKAILSLPSGHVNARAWFYMTGRNLLLNEMKKRKRHIYSEEPEAQAAARAGRGGGIPGGDPEEETVRREESSCLKQALLSLDLRKREILILNYFENFTLKEAAVIMGISYENARILSYDDFIRFTEKYSERAGDIWCAPRTAEGSHMPNGRPANLGFYVTLGQTSMLEWDREKYPDLILRAVDELAEWDEAEEKIKDGEYAAEHFAVMLDYMSEQDGFLRMIRQQEPEMYADAADYIRDNGLQVYGFACRADKETLLELNAEEEVFGMRVEEVD</sequence>
<gene>
    <name evidence="9" type="ORF">H9697_03765</name>
</gene>
<evidence type="ECO:0000256" key="2">
    <source>
        <dbReference type="ARBA" id="ARBA00023015"/>
    </source>
</evidence>
<dbReference type="SUPFAM" id="SSF88946">
    <property type="entry name" value="Sigma2 domain of RNA polymerase sigma factors"/>
    <property type="match status" value="1"/>
</dbReference>
<feature type="domain" description="RNA polymerase sigma-70 region 2" evidence="7">
    <location>
        <begin position="9"/>
        <end position="74"/>
    </location>
</feature>
<feature type="domain" description="RNA polymerase sigma factor 70 region 4 type 2" evidence="8">
    <location>
        <begin position="112"/>
        <end position="153"/>
    </location>
</feature>
<reference evidence="9" key="1">
    <citation type="journal article" date="2021" name="PeerJ">
        <title>Extensive microbial diversity within the chicken gut microbiome revealed by metagenomics and culture.</title>
        <authorList>
            <person name="Gilroy R."/>
            <person name="Ravi A."/>
            <person name="Getino M."/>
            <person name="Pursley I."/>
            <person name="Horton D.L."/>
            <person name="Alikhan N.F."/>
            <person name="Baker D."/>
            <person name="Gharbi K."/>
            <person name="Hall N."/>
            <person name="Watson M."/>
            <person name="Adriaenssens E.M."/>
            <person name="Foster-Nyarko E."/>
            <person name="Jarju S."/>
            <person name="Secka A."/>
            <person name="Antonio M."/>
            <person name="Oren A."/>
            <person name="Chaudhuri R.R."/>
            <person name="La Ragione R."/>
            <person name="Hildebrand F."/>
            <person name="Pallen M.J."/>
        </authorList>
    </citation>
    <scope>NUCLEOTIDE SEQUENCE</scope>
    <source>
        <strain evidence="9">CHK196-7946</strain>
    </source>
</reference>
<protein>
    <submittedName>
        <fullName evidence="9">Sigma-70 family RNA polymerase sigma factor</fullName>
    </submittedName>
</protein>
<reference evidence="9" key="2">
    <citation type="submission" date="2021-04" db="EMBL/GenBank/DDBJ databases">
        <authorList>
            <person name="Gilroy R."/>
        </authorList>
    </citation>
    <scope>NUCLEOTIDE SEQUENCE</scope>
    <source>
        <strain evidence="9">CHK196-7946</strain>
    </source>
</reference>